<name>A0A9P9H9Y3_FUSSL</name>
<dbReference type="Proteomes" id="UP000736672">
    <property type="component" value="Unassembled WGS sequence"/>
</dbReference>
<protein>
    <submittedName>
        <fullName evidence="2">Uncharacterized protein</fullName>
    </submittedName>
</protein>
<sequence length="472" mass="53076">MSYQDFGEVAFKAYANAIKAKAGNIDRDPTMDQDYWYTAGDTNRSIPASRYIPMATTNEFLFQEANILMKPTQPVYIPGSGTTGYVEALLQYLLSVKPAKGEETPEQKLKRKELEKELDEADDNYQTRRRKALKDWREEKKDDPDTPDFRTWCRSNAKVFLSAEDVYSVANGRLGAFLLELYDGDYADWDNERIRLQDAKLAKDYSAGITMPCKAEQVLGLAEAIKKAKKDGHGAPVPEPQKSDLYYRAAYNIDPTYRDSMDRWALEFDAEGMSGSIKLDFETAKKTKWSEFGFKNVEGGGGVSFFGLFRIGAHGSKRHEYKEVKVNESKSSVAIELSWKQLQFFNVSPGIWNIPQIRKKYKNITDRTPELETLIRPVQFLCASKLTLTCTVSGEVKEQLDKAIKDQTSASGEGNVIFNLFGFYASGGTAKEDNMETSTFTWNKSTGELKVIPAPTFGNSVLLGVRGQQVSV</sequence>
<keyword evidence="3" id="KW-1185">Reference proteome</keyword>
<organism evidence="2 3">
    <name type="scientific">Fusarium solani</name>
    <name type="common">Filamentous fungus</name>
    <dbReference type="NCBI Taxonomy" id="169388"/>
    <lineage>
        <taxon>Eukaryota</taxon>
        <taxon>Fungi</taxon>
        <taxon>Dikarya</taxon>
        <taxon>Ascomycota</taxon>
        <taxon>Pezizomycotina</taxon>
        <taxon>Sordariomycetes</taxon>
        <taxon>Hypocreomycetidae</taxon>
        <taxon>Hypocreales</taxon>
        <taxon>Nectriaceae</taxon>
        <taxon>Fusarium</taxon>
        <taxon>Fusarium solani species complex</taxon>
    </lineage>
</organism>
<accession>A0A9P9H9Y3</accession>
<dbReference type="AlphaFoldDB" id="A0A9P9H9Y3"/>
<feature type="coiled-coil region" evidence="1">
    <location>
        <begin position="104"/>
        <end position="131"/>
    </location>
</feature>
<keyword evidence="1" id="KW-0175">Coiled coil</keyword>
<gene>
    <name evidence="2" type="ORF">B0J15DRAFT_549622</name>
</gene>
<evidence type="ECO:0000313" key="2">
    <source>
        <dbReference type="EMBL" id="KAH7252877.1"/>
    </source>
</evidence>
<proteinExistence type="predicted"/>
<evidence type="ECO:0000256" key="1">
    <source>
        <dbReference type="SAM" id="Coils"/>
    </source>
</evidence>
<dbReference type="OrthoDB" id="5236270at2759"/>
<comment type="caution">
    <text evidence="2">The sequence shown here is derived from an EMBL/GenBank/DDBJ whole genome shotgun (WGS) entry which is preliminary data.</text>
</comment>
<evidence type="ECO:0000313" key="3">
    <source>
        <dbReference type="Proteomes" id="UP000736672"/>
    </source>
</evidence>
<dbReference type="EMBL" id="JAGTJS010000011">
    <property type="protein sequence ID" value="KAH7252877.1"/>
    <property type="molecule type" value="Genomic_DNA"/>
</dbReference>
<reference evidence="2" key="1">
    <citation type="journal article" date="2021" name="Nat. Commun.">
        <title>Genetic determinants of endophytism in the Arabidopsis root mycobiome.</title>
        <authorList>
            <person name="Mesny F."/>
            <person name="Miyauchi S."/>
            <person name="Thiergart T."/>
            <person name="Pickel B."/>
            <person name="Atanasova L."/>
            <person name="Karlsson M."/>
            <person name="Huettel B."/>
            <person name="Barry K.W."/>
            <person name="Haridas S."/>
            <person name="Chen C."/>
            <person name="Bauer D."/>
            <person name="Andreopoulos W."/>
            <person name="Pangilinan J."/>
            <person name="LaButti K."/>
            <person name="Riley R."/>
            <person name="Lipzen A."/>
            <person name="Clum A."/>
            <person name="Drula E."/>
            <person name="Henrissat B."/>
            <person name="Kohler A."/>
            <person name="Grigoriev I.V."/>
            <person name="Martin F.M."/>
            <person name="Hacquard S."/>
        </authorList>
    </citation>
    <scope>NUCLEOTIDE SEQUENCE</scope>
    <source>
        <strain evidence="2">FSSC 5 MPI-SDFR-AT-0091</strain>
    </source>
</reference>